<evidence type="ECO:0000313" key="4">
    <source>
        <dbReference type="Proteomes" id="UP000279089"/>
    </source>
</evidence>
<evidence type="ECO:0000313" key="3">
    <source>
        <dbReference type="EMBL" id="RPD41729.1"/>
    </source>
</evidence>
<gene>
    <name evidence="3" type="ORF">EG028_06050</name>
</gene>
<dbReference type="Gene3D" id="3.30.530.20">
    <property type="match status" value="1"/>
</dbReference>
<dbReference type="Pfam" id="PF08327">
    <property type="entry name" value="AHSA1"/>
    <property type="match status" value="1"/>
</dbReference>
<dbReference type="SUPFAM" id="SSF55961">
    <property type="entry name" value="Bet v1-like"/>
    <property type="match status" value="1"/>
</dbReference>
<reference evidence="4" key="1">
    <citation type="submission" date="2018-11" db="EMBL/GenBank/DDBJ databases">
        <title>Chitinophaga lutea sp.nov., isolate from arsenic contaminated soil.</title>
        <authorList>
            <person name="Zong Y."/>
        </authorList>
    </citation>
    <scope>NUCLEOTIDE SEQUENCE [LARGE SCALE GENOMIC DNA]</scope>
    <source>
        <strain evidence="4">YLT18</strain>
    </source>
</reference>
<evidence type="ECO:0000256" key="1">
    <source>
        <dbReference type="ARBA" id="ARBA00006817"/>
    </source>
</evidence>
<dbReference type="InterPro" id="IPR013538">
    <property type="entry name" value="ASHA1/2-like_C"/>
</dbReference>
<dbReference type="OrthoDB" id="2355173at2"/>
<comment type="similarity">
    <text evidence="1">Belongs to the AHA1 family.</text>
</comment>
<accession>A0A3N4MPZ0</accession>
<feature type="domain" description="Activator of Hsp90 ATPase homologue 1/2-like C-terminal" evidence="2">
    <location>
        <begin position="11"/>
        <end position="143"/>
    </location>
</feature>
<organism evidence="3 4">
    <name type="scientific">Chitinophaga barathri</name>
    <dbReference type="NCBI Taxonomy" id="1647451"/>
    <lineage>
        <taxon>Bacteria</taxon>
        <taxon>Pseudomonadati</taxon>
        <taxon>Bacteroidota</taxon>
        <taxon>Chitinophagia</taxon>
        <taxon>Chitinophagales</taxon>
        <taxon>Chitinophagaceae</taxon>
        <taxon>Chitinophaga</taxon>
    </lineage>
</organism>
<keyword evidence="4" id="KW-1185">Reference proteome</keyword>
<dbReference type="RefSeq" id="WP_120514668.1">
    <property type="nucleotide sequence ID" value="NZ_QXZY01000002.1"/>
</dbReference>
<proteinExistence type="inferred from homology"/>
<name>A0A3N4MPZ0_9BACT</name>
<dbReference type="CDD" id="cd07814">
    <property type="entry name" value="SRPBCC_CalC_Aha1-like"/>
    <property type="match status" value="1"/>
</dbReference>
<evidence type="ECO:0000259" key="2">
    <source>
        <dbReference type="Pfam" id="PF08327"/>
    </source>
</evidence>
<dbReference type="EMBL" id="RMBX01000003">
    <property type="protein sequence ID" value="RPD41729.1"/>
    <property type="molecule type" value="Genomic_DNA"/>
</dbReference>
<protein>
    <submittedName>
        <fullName evidence="3">SRPBCC domain-containing protein</fullName>
    </submittedName>
</protein>
<sequence length="146" mass="16559">MQHITFNITINAPREKVWQVLWGNDTYPEWTRAFNENGSTAETDWKKGSKVRFLDNNGEGMISSISDNIPNEYMEITHEGTIMNGKEDYSAAESGGWAGAKETYTLKDAGGKTELSIYSDITEEYVDMFNKMWPKALDSVKQLSEN</sequence>
<dbReference type="Proteomes" id="UP000279089">
    <property type="component" value="Unassembled WGS sequence"/>
</dbReference>
<dbReference type="AlphaFoldDB" id="A0A3N4MPZ0"/>
<dbReference type="InterPro" id="IPR023393">
    <property type="entry name" value="START-like_dom_sf"/>
</dbReference>
<comment type="caution">
    <text evidence="3">The sequence shown here is derived from an EMBL/GenBank/DDBJ whole genome shotgun (WGS) entry which is preliminary data.</text>
</comment>